<evidence type="ECO:0000313" key="6">
    <source>
        <dbReference type="Proteomes" id="UP000321570"/>
    </source>
</evidence>
<feature type="compositionally biased region" description="Polar residues" evidence="1">
    <location>
        <begin position="100"/>
        <end position="119"/>
    </location>
</feature>
<evidence type="ECO:0000313" key="4">
    <source>
        <dbReference type="EMBL" id="VUZ49486.1"/>
    </source>
</evidence>
<keyword evidence="2" id="KW-0732">Signal</keyword>
<evidence type="ECO:0000313" key="5">
    <source>
        <dbReference type="Proteomes" id="UP000274504"/>
    </source>
</evidence>
<dbReference type="Proteomes" id="UP000321570">
    <property type="component" value="Unassembled WGS sequence"/>
</dbReference>
<dbReference type="Proteomes" id="UP000274504">
    <property type="component" value="Unassembled WGS sequence"/>
</dbReference>
<gene>
    <name evidence="3" type="ORF">HDID_LOCUS2405</name>
    <name evidence="4" type="ORF">WMSIL1_LOCUS8911</name>
</gene>
<feature type="chain" id="PRO_5044546506" evidence="2">
    <location>
        <begin position="19"/>
        <end position="143"/>
    </location>
</feature>
<dbReference type="WBParaSite" id="HDID_0000240401-mRNA-1">
    <property type="protein sequence ID" value="HDID_0000240401-mRNA-1"/>
    <property type="gene ID" value="HDID_0000240401"/>
</dbReference>
<dbReference type="AlphaFoldDB" id="A0A0R3SCS0"/>
<name>A0A0R3SCS0_HYMDI</name>
<protein>
    <submittedName>
        <fullName evidence="7">Secreted protein</fullName>
    </submittedName>
</protein>
<dbReference type="OrthoDB" id="6250736at2759"/>
<organism evidence="7">
    <name type="scientific">Hymenolepis diminuta</name>
    <name type="common">Rat tapeworm</name>
    <dbReference type="NCBI Taxonomy" id="6216"/>
    <lineage>
        <taxon>Eukaryota</taxon>
        <taxon>Metazoa</taxon>
        <taxon>Spiralia</taxon>
        <taxon>Lophotrochozoa</taxon>
        <taxon>Platyhelminthes</taxon>
        <taxon>Cestoda</taxon>
        <taxon>Eucestoda</taxon>
        <taxon>Cyclophyllidea</taxon>
        <taxon>Hymenolepididae</taxon>
        <taxon>Hymenolepis</taxon>
    </lineage>
</organism>
<accession>A0A0R3SCS0</accession>
<reference evidence="4 6" key="3">
    <citation type="submission" date="2019-07" db="EMBL/GenBank/DDBJ databases">
        <authorList>
            <person name="Jastrzebski P J."/>
            <person name="Paukszto L."/>
            <person name="Jastrzebski P J."/>
        </authorList>
    </citation>
    <scope>NUCLEOTIDE SEQUENCE [LARGE SCALE GENOMIC DNA]</scope>
    <source>
        <strain evidence="4 6">WMS-il1</strain>
    </source>
</reference>
<sequence>MHLLEICTVLALLTYVDSVPVKDLDPDLGETDRTVYTGTFSNGGSGKLTAKWCLVRHHFIRCNNTTEAPGHSALNTGASETLATVAESTEFTASSEETTGHVTWESSQELGTGATQSTSLHTRTTFSPLKVHYDDYNYPVLAP</sequence>
<keyword evidence="6" id="KW-1185">Reference proteome</keyword>
<dbReference type="EMBL" id="UYSG01000581">
    <property type="protein sequence ID" value="VDL19866.1"/>
    <property type="molecule type" value="Genomic_DNA"/>
</dbReference>
<proteinExistence type="predicted"/>
<feature type="signal peptide" evidence="2">
    <location>
        <begin position="1"/>
        <end position="18"/>
    </location>
</feature>
<dbReference type="EMBL" id="CABIJS010000333">
    <property type="protein sequence ID" value="VUZ49486.1"/>
    <property type="molecule type" value="Genomic_DNA"/>
</dbReference>
<feature type="region of interest" description="Disordered" evidence="1">
    <location>
        <begin position="91"/>
        <end position="119"/>
    </location>
</feature>
<evidence type="ECO:0000313" key="7">
    <source>
        <dbReference type="WBParaSite" id="HDID_0000240401-mRNA-1"/>
    </source>
</evidence>
<reference evidence="7" key="1">
    <citation type="submission" date="2017-02" db="UniProtKB">
        <authorList>
            <consortium name="WormBaseParasite"/>
        </authorList>
    </citation>
    <scope>IDENTIFICATION</scope>
</reference>
<evidence type="ECO:0000313" key="3">
    <source>
        <dbReference type="EMBL" id="VDL19866.1"/>
    </source>
</evidence>
<evidence type="ECO:0000256" key="2">
    <source>
        <dbReference type="SAM" id="SignalP"/>
    </source>
</evidence>
<reference evidence="3 5" key="2">
    <citation type="submission" date="2018-11" db="EMBL/GenBank/DDBJ databases">
        <authorList>
            <consortium name="Pathogen Informatics"/>
        </authorList>
    </citation>
    <scope>NUCLEOTIDE SEQUENCE [LARGE SCALE GENOMIC DNA]</scope>
</reference>
<evidence type="ECO:0000256" key="1">
    <source>
        <dbReference type="SAM" id="MobiDB-lite"/>
    </source>
</evidence>